<dbReference type="PRINTS" id="PR01217">
    <property type="entry name" value="PRICHEXTENSN"/>
</dbReference>
<name>A0AAV8ELX3_9POAL</name>
<protein>
    <submittedName>
        <fullName evidence="1">Proline-rich protein 2</fullName>
    </submittedName>
</protein>
<reference evidence="1" key="1">
    <citation type="submission" date="2022-08" db="EMBL/GenBank/DDBJ databases">
        <authorList>
            <person name="Marques A."/>
        </authorList>
    </citation>
    <scope>NUCLEOTIDE SEQUENCE</scope>
    <source>
        <strain evidence="1">RhyPub2mFocal</strain>
        <tissue evidence="1">Leaves</tissue>
    </source>
</reference>
<dbReference type="AlphaFoldDB" id="A0AAV8ELX3"/>
<sequence>MPSLLYKPTHALPLLHRIPLSFLVPFSTSIISPLMGTQSKQSLLFGLCLVTLAFGFTGAEKTVTVVGSTECLDCAEKNIKAEQAFKGLRVAIKCKSATGLYETKGVSQLDKSGNFHVNLPIDLLHEESEGSATLKPACVAEIRDRANKACPKPDPLTLTLASKEKDQHTFTVGENGKLQILSSICTSATFWPPKWDPLHKKPIYCHPWFKKFCGPEPTPPVPEYKPPTPTYGPPVYKPPTPTYGPPVYKPPTPTYGSPVYKPPTPTYGAPVYKPPTPTYGPPVPEYRPTPTPVPVYEPKPTPKPVYKPPLYHPHPKFDLPPHPWKKYFPKKPYFPPADNKN</sequence>
<evidence type="ECO:0000313" key="2">
    <source>
        <dbReference type="Proteomes" id="UP001140206"/>
    </source>
</evidence>
<dbReference type="PANTHER" id="PTHR33935:SF22">
    <property type="entry name" value="OS10G0149400 PROTEIN"/>
    <property type="match status" value="1"/>
</dbReference>
<accession>A0AAV8ELX3</accession>
<dbReference type="Proteomes" id="UP001140206">
    <property type="component" value="Chromosome 3"/>
</dbReference>
<dbReference type="PANTHER" id="PTHR33935">
    <property type="entry name" value="OS10G0148100 PROTEIN"/>
    <property type="match status" value="1"/>
</dbReference>
<gene>
    <name evidence="1" type="ORF">LUZ62_064581</name>
</gene>
<dbReference type="EMBL" id="JAMFTS010000003">
    <property type="protein sequence ID" value="KAJ4780324.1"/>
    <property type="molecule type" value="Genomic_DNA"/>
</dbReference>
<comment type="caution">
    <text evidence="1">The sequence shown here is derived from an EMBL/GenBank/DDBJ whole genome shotgun (WGS) entry which is preliminary data.</text>
</comment>
<dbReference type="Pfam" id="PF01190">
    <property type="entry name" value="Pollen_Ole_e_1"/>
    <property type="match status" value="1"/>
</dbReference>
<organism evidence="1 2">
    <name type="scientific">Rhynchospora pubera</name>
    <dbReference type="NCBI Taxonomy" id="906938"/>
    <lineage>
        <taxon>Eukaryota</taxon>
        <taxon>Viridiplantae</taxon>
        <taxon>Streptophyta</taxon>
        <taxon>Embryophyta</taxon>
        <taxon>Tracheophyta</taxon>
        <taxon>Spermatophyta</taxon>
        <taxon>Magnoliopsida</taxon>
        <taxon>Liliopsida</taxon>
        <taxon>Poales</taxon>
        <taxon>Cyperaceae</taxon>
        <taxon>Cyperoideae</taxon>
        <taxon>Rhynchosporeae</taxon>
        <taxon>Rhynchospora</taxon>
    </lineage>
</organism>
<evidence type="ECO:0000313" key="1">
    <source>
        <dbReference type="EMBL" id="KAJ4780324.1"/>
    </source>
</evidence>
<keyword evidence="2" id="KW-1185">Reference proteome</keyword>
<proteinExistence type="predicted"/>